<feature type="domain" description="Ig-like" evidence="2">
    <location>
        <begin position="160"/>
        <end position="260"/>
    </location>
</feature>
<keyword evidence="1" id="KW-1133">Transmembrane helix</keyword>
<keyword evidence="1" id="KW-0812">Transmembrane</keyword>
<dbReference type="PROSITE" id="PS50835">
    <property type="entry name" value="IG_LIKE"/>
    <property type="match status" value="1"/>
</dbReference>
<reference evidence="3" key="3">
    <citation type="submission" date="2025-09" db="UniProtKB">
        <authorList>
            <consortium name="Ensembl"/>
        </authorList>
    </citation>
    <scope>IDENTIFICATION</scope>
</reference>
<proteinExistence type="predicted"/>
<keyword evidence="1" id="KW-0472">Membrane</keyword>
<dbReference type="Proteomes" id="UP000007875">
    <property type="component" value="Unassembled WGS sequence"/>
</dbReference>
<dbReference type="HOGENOM" id="CLU_1071701_0_0_1"/>
<evidence type="ECO:0000259" key="2">
    <source>
        <dbReference type="PROSITE" id="PS50835"/>
    </source>
</evidence>
<sequence>MHVSNYLYCLILIFTLGYFCEISATILVPVQGVSNCTIVPSKGRSIKYINWPFRLSCDHLTTEDWLRAYGVDVSRDGILPCYVRNPQDRIISPETPISLNSTTPRLTIYTVYQVLNSTHCLSNDIVVELRHLPNRTCVDDVTYAGEHNINVELVKSHIGGPEITLECQPAQNAGPATVYPPFTSGSNIQTKWYRSKVNRTSQVGCATRIISSDVCSPIITSAISNNRKFLLSERTDRPKALKIFGYNFYDPGVYSCEVNY</sequence>
<organism evidence="3 4">
    <name type="scientific">Ciona savignyi</name>
    <name type="common">Pacific transparent sea squirt</name>
    <dbReference type="NCBI Taxonomy" id="51511"/>
    <lineage>
        <taxon>Eukaryota</taxon>
        <taxon>Metazoa</taxon>
        <taxon>Chordata</taxon>
        <taxon>Tunicata</taxon>
        <taxon>Ascidiacea</taxon>
        <taxon>Phlebobranchia</taxon>
        <taxon>Cionidae</taxon>
        <taxon>Ciona</taxon>
    </lineage>
</organism>
<dbReference type="InParanoid" id="H2Z5X2"/>
<keyword evidence="4" id="KW-1185">Reference proteome</keyword>
<evidence type="ECO:0000313" key="4">
    <source>
        <dbReference type="Proteomes" id="UP000007875"/>
    </source>
</evidence>
<name>H2Z5X2_CIOSA</name>
<evidence type="ECO:0000313" key="3">
    <source>
        <dbReference type="Ensembl" id="ENSCSAVP00000012984.1"/>
    </source>
</evidence>
<evidence type="ECO:0000256" key="1">
    <source>
        <dbReference type="SAM" id="Phobius"/>
    </source>
</evidence>
<dbReference type="Ensembl" id="ENSCSAVT00000013133.1">
    <property type="protein sequence ID" value="ENSCSAVP00000012984.1"/>
    <property type="gene ID" value="ENSCSAVG00000007627.1"/>
</dbReference>
<accession>H2Z5X2</accession>
<dbReference type="AlphaFoldDB" id="H2Z5X2"/>
<feature type="transmembrane region" description="Helical" evidence="1">
    <location>
        <begin position="7"/>
        <end position="28"/>
    </location>
</feature>
<dbReference type="InterPro" id="IPR007110">
    <property type="entry name" value="Ig-like_dom"/>
</dbReference>
<reference evidence="3" key="2">
    <citation type="submission" date="2025-08" db="UniProtKB">
        <authorList>
            <consortium name="Ensembl"/>
        </authorList>
    </citation>
    <scope>IDENTIFICATION</scope>
</reference>
<protein>
    <recommendedName>
        <fullName evidence="2">Ig-like domain-containing protein</fullName>
    </recommendedName>
</protein>
<reference evidence="4" key="1">
    <citation type="submission" date="2003-08" db="EMBL/GenBank/DDBJ databases">
        <authorList>
            <person name="Birren B."/>
            <person name="Nusbaum C."/>
            <person name="Abebe A."/>
            <person name="Abouelleil A."/>
            <person name="Adekoya E."/>
            <person name="Ait-zahra M."/>
            <person name="Allen N."/>
            <person name="Allen T."/>
            <person name="An P."/>
            <person name="Anderson M."/>
            <person name="Anderson S."/>
            <person name="Arachchi H."/>
            <person name="Armbruster J."/>
            <person name="Bachantsang P."/>
            <person name="Baldwin J."/>
            <person name="Barry A."/>
            <person name="Bayul T."/>
            <person name="Blitshsteyn B."/>
            <person name="Bloom T."/>
            <person name="Blye J."/>
            <person name="Boguslavskiy L."/>
            <person name="Borowsky M."/>
            <person name="Boukhgalter B."/>
            <person name="Brunache A."/>
            <person name="Butler J."/>
            <person name="Calixte N."/>
            <person name="Calvo S."/>
            <person name="Camarata J."/>
            <person name="Campo K."/>
            <person name="Chang J."/>
            <person name="Cheshatsang Y."/>
            <person name="Citroen M."/>
            <person name="Collymore A."/>
            <person name="Considine T."/>
            <person name="Cook A."/>
            <person name="Cooke P."/>
            <person name="Corum B."/>
            <person name="Cuomo C."/>
            <person name="David R."/>
            <person name="Dawoe T."/>
            <person name="Degray S."/>
            <person name="Dodge S."/>
            <person name="Dooley K."/>
            <person name="Dorje P."/>
            <person name="Dorjee K."/>
            <person name="Dorris L."/>
            <person name="Duffey N."/>
            <person name="Dupes A."/>
            <person name="Elkins T."/>
            <person name="Engels R."/>
            <person name="Erickson J."/>
            <person name="Farina A."/>
            <person name="Faro S."/>
            <person name="Ferreira P."/>
            <person name="Fischer H."/>
            <person name="Fitzgerald M."/>
            <person name="Foley K."/>
            <person name="Gage D."/>
            <person name="Galagan J."/>
            <person name="Gearin G."/>
            <person name="Gnerre S."/>
            <person name="Gnirke A."/>
            <person name="Goyette A."/>
            <person name="Graham J."/>
            <person name="Grandbois E."/>
            <person name="Gyaltsen K."/>
            <person name="Hafez N."/>
            <person name="Hagopian D."/>
            <person name="Hagos B."/>
            <person name="Hall J."/>
            <person name="Hatcher B."/>
            <person name="Heller A."/>
            <person name="Higgins H."/>
            <person name="Honan T."/>
            <person name="Horn A."/>
            <person name="Houde N."/>
            <person name="Hughes L."/>
            <person name="Hulme W."/>
            <person name="Husby E."/>
            <person name="Iliev I."/>
            <person name="Jaffe D."/>
            <person name="Jones C."/>
            <person name="Kamal M."/>
            <person name="Kamat A."/>
            <person name="Kamvysselis M."/>
            <person name="Karlsson E."/>
            <person name="Kells C."/>
            <person name="Kieu A."/>
            <person name="Kisner P."/>
            <person name="Kodira C."/>
            <person name="Kulbokas E."/>
            <person name="Labutti K."/>
            <person name="Lama D."/>
            <person name="Landers T."/>
            <person name="Leger J."/>
            <person name="Levine S."/>
            <person name="Lewis D."/>
            <person name="Lewis T."/>
            <person name="Lindblad-toh K."/>
            <person name="Liu X."/>
            <person name="Lokyitsang T."/>
            <person name="Lokyitsang Y."/>
            <person name="Lucien O."/>
            <person name="Lui A."/>
            <person name="Ma L.J."/>
            <person name="Mabbitt R."/>
            <person name="Macdonald J."/>
            <person name="Maclean C."/>
            <person name="Major J."/>
            <person name="Manning J."/>
            <person name="Marabella R."/>
            <person name="Maru K."/>
            <person name="Matthews C."/>
            <person name="Mauceli E."/>
            <person name="Mccarthy M."/>
            <person name="Mcdonough S."/>
            <person name="Mcghee T."/>
            <person name="Meldrim J."/>
            <person name="Meneus L."/>
            <person name="Mesirov J."/>
            <person name="Mihalev A."/>
            <person name="Mihova T."/>
            <person name="Mikkelsen T."/>
            <person name="Mlenga V."/>
            <person name="Moru K."/>
            <person name="Mozes J."/>
            <person name="Mulrain L."/>
            <person name="Munson G."/>
            <person name="Naylor J."/>
            <person name="Newes C."/>
            <person name="Nguyen C."/>
            <person name="Nguyen N."/>
            <person name="Nguyen T."/>
            <person name="Nicol R."/>
            <person name="Nielsen C."/>
            <person name="Nizzari M."/>
            <person name="Norbu C."/>
            <person name="Norbu N."/>
            <person name="O'donnell P."/>
            <person name="Okoawo O."/>
            <person name="O'leary S."/>
            <person name="Omotosho B."/>
            <person name="O'neill K."/>
            <person name="Osman S."/>
            <person name="Parker S."/>
            <person name="Perrin D."/>
            <person name="Phunkhang P."/>
            <person name="Piqani B."/>
            <person name="Purcell S."/>
            <person name="Rachupka T."/>
            <person name="Ramasamy U."/>
            <person name="Rameau R."/>
            <person name="Ray V."/>
            <person name="Raymond C."/>
            <person name="Retta R."/>
            <person name="Richardson S."/>
            <person name="Rise C."/>
            <person name="Rodriguez J."/>
            <person name="Rogers J."/>
            <person name="Rogov P."/>
            <person name="Rutman M."/>
            <person name="Schupbach R."/>
            <person name="Seaman C."/>
            <person name="Settipalli S."/>
            <person name="Sharpe T."/>
            <person name="Sheridan J."/>
            <person name="Sherpa N."/>
            <person name="Shi J."/>
            <person name="Smirnov S."/>
            <person name="Smith C."/>
            <person name="Sougnez C."/>
            <person name="Spencer B."/>
            <person name="Stalker J."/>
            <person name="Stange-thomann N."/>
            <person name="Stavropoulos S."/>
            <person name="Stetson K."/>
            <person name="Stone C."/>
            <person name="Stone S."/>
            <person name="Stubbs M."/>
            <person name="Talamas J."/>
            <person name="Tchuinga P."/>
            <person name="Tenzing P."/>
            <person name="Tesfaye S."/>
            <person name="Theodore J."/>
            <person name="Thoulutsang Y."/>
            <person name="Topham K."/>
            <person name="Towey S."/>
            <person name="Tsamla T."/>
            <person name="Tsomo N."/>
            <person name="Vallee D."/>
            <person name="Vassiliev H."/>
            <person name="Venkataraman V."/>
            <person name="Vinson J."/>
            <person name="Vo A."/>
            <person name="Wade C."/>
            <person name="Wang S."/>
            <person name="Wangchuk T."/>
            <person name="Wangdi T."/>
            <person name="Whittaker C."/>
            <person name="Wilkinson J."/>
            <person name="Wu Y."/>
            <person name="Wyman D."/>
            <person name="Yadav S."/>
            <person name="Yang S."/>
            <person name="Yang X."/>
            <person name="Yeager S."/>
            <person name="Yee E."/>
            <person name="Young G."/>
            <person name="Zainoun J."/>
            <person name="Zembeck L."/>
            <person name="Zimmer A."/>
            <person name="Zody M."/>
            <person name="Lander E."/>
        </authorList>
    </citation>
    <scope>NUCLEOTIDE SEQUENCE [LARGE SCALE GENOMIC DNA]</scope>
</reference>